<sequence length="70" mass="8111">MRDKQEGWCMLTIYGWLPWFRPKLLETEAAQNNMVEMINSPDMNPKIPDVKKIPVTISLNLLFEGFIVAS</sequence>
<evidence type="ECO:0000313" key="1">
    <source>
        <dbReference type="EMBL" id="OAI16365.1"/>
    </source>
</evidence>
<name>A0A177NEL9_9GAMM</name>
<organism evidence="1 2">
    <name type="scientific">Methylomonas lenta</name>
    <dbReference type="NCBI Taxonomy" id="980561"/>
    <lineage>
        <taxon>Bacteria</taxon>
        <taxon>Pseudomonadati</taxon>
        <taxon>Pseudomonadota</taxon>
        <taxon>Gammaproteobacteria</taxon>
        <taxon>Methylococcales</taxon>
        <taxon>Methylococcaceae</taxon>
        <taxon>Methylomonas</taxon>
    </lineage>
</organism>
<gene>
    <name evidence="1" type="ORF">A1359_08475</name>
</gene>
<accession>A0A177NEL9</accession>
<reference evidence="1 2" key="1">
    <citation type="submission" date="2016-03" db="EMBL/GenBank/DDBJ databases">
        <authorList>
            <person name="Ploux O."/>
        </authorList>
    </citation>
    <scope>NUCLEOTIDE SEQUENCE [LARGE SCALE GENOMIC DNA]</scope>
    <source>
        <strain evidence="1 2">R-45370</strain>
    </source>
</reference>
<proteinExistence type="predicted"/>
<protein>
    <submittedName>
        <fullName evidence="1">Uncharacterized protein</fullName>
    </submittedName>
</protein>
<dbReference type="EMBL" id="LUUI01000096">
    <property type="protein sequence ID" value="OAI16365.1"/>
    <property type="molecule type" value="Genomic_DNA"/>
</dbReference>
<keyword evidence="2" id="KW-1185">Reference proteome</keyword>
<dbReference type="Proteomes" id="UP000078476">
    <property type="component" value="Unassembled WGS sequence"/>
</dbReference>
<dbReference type="AlphaFoldDB" id="A0A177NEL9"/>
<comment type="caution">
    <text evidence="1">The sequence shown here is derived from an EMBL/GenBank/DDBJ whole genome shotgun (WGS) entry which is preliminary data.</text>
</comment>
<evidence type="ECO:0000313" key="2">
    <source>
        <dbReference type="Proteomes" id="UP000078476"/>
    </source>
</evidence>